<feature type="compositionally biased region" description="Low complexity" evidence="6">
    <location>
        <begin position="15"/>
        <end position="38"/>
    </location>
</feature>
<feature type="transmembrane region" description="Helical" evidence="7">
    <location>
        <begin position="180"/>
        <end position="200"/>
    </location>
</feature>
<dbReference type="PANTHER" id="PTHR23502">
    <property type="entry name" value="MAJOR FACILITATOR SUPERFAMILY"/>
    <property type="match status" value="1"/>
</dbReference>
<feature type="transmembrane region" description="Helical" evidence="7">
    <location>
        <begin position="212"/>
        <end position="234"/>
    </location>
</feature>
<evidence type="ECO:0000256" key="4">
    <source>
        <dbReference type="ARBA" id="ARBA00022989"/>
    </source>
</evidence>
<dbReference type="GO" id="GO:0005886">
    <property type="term" value="C:plasma membrane"/>
    <property type="evidence" value="ECO:0007669"/>
    <property type="project" value="TreeGrafter"/>
</dbReference>
<keyword evidence="3 7" id="KW-0812">Transmembrane</keyword>
<dbReference type="InterPro" id="IPR020846">
    <property type="entry name" value="MFS_dom"/>
</dbReference>
<gene>
    <name evidence="9" type="ORF">FA09DRAFT_304953</name>
</gene>
<keyword evidence="4 7" id="KW-1133">Transmembrane helix</keyword>
<dbReference type="InterPro" id="IPR011701">
    <property type="entry name" value="MFS"/>
</dbReference>
<keyword evidence="2" id="KW-0813">Transport</keyword>
<feature type="transmembrane region" description="Helical" evidence="7">
    <location>
        <begin position="335"/>
        <end position="361"/>
    </location>
</feature>
<dbReference type="STRING" id="58919.A0A316ZI33"/>
<reference evidence="9 10" key="1">
    <citation type="journal article" date="2018" name="Mol. Biol. Evol.">
        <title>Broad Genomic Sampling Reveals a Smut Pathogenic Ancestry of the Fungal Clade Ustilaginomycotina.</title>
        <authorList>
            <person name="Kijpornyongpan T."/>
            <person name="Mondo S.J."/>
            <person name="Barry K."/>
            <person name="Sandor L."/>
            <person name="Lee J."/>
            <person name="Lipzen A."/>
            <person name="Pangilinan J."/>
            <person name="LaButti K."/>
            <person name="Hainaut M."/>
            <person name="Henrissat B."/>
            <person name="Grigoriev I.V."/>
            <person name="Spatafora J.W."/>
            <person name="Aime M.C."/>
        </authorList>
    </citation>
    <scope>NUCLEOTIDE SEQUENCE [LARGE SCALE GENOMIC DNA]</scope>
    <source>
        <strain evidence="9 10">MCA 4186</strain>
    </source>
</reference>
<organism evidence="9 10">
    <name type="scientific">Tilletiopsis washingtonensis</name>
    <dbReference type="NCBI Taxonomy" id="58919"/>
    <lineage>
        <taxon>Eukaryota</taxon>
        <taxon>Fungi</taxon>
        <taxon>Dikarya</taxon>
        <taxon>Basidiomycota</taxon>
        <taxon>Ustilaginomycotina</taxon>
        <taxon>Exobasidiomycetes</taxon>
        <taxon>Entylomatales</taxon>
        <taxon>Entylomatales incertae sedis</taxon>
        <taxon>Tilletiopsis</taxon>
    </lineage>
</organism>
<evidence type="ECO:0000256" key="7">
    <source>
        <dbReference type="SAM" id="Phobius"/>
    </source>
</evidence>
<feature type="transmembrane region" description="Helical" evidence="7">
    <location>
        <begin position="450"/>
        <end position="468"/>
    </location>
</feature>
<evidence type="ECO:0000256" key="6">
    <source>
        <dbReference type="SAM" id="MobiDB-lite"/>
    </source>
</evidence>
<feature type="compositionally biased region" description="Basic and acidic residues" evidence="6">
    <location>
        <begin position="409"/>
        <end position="427"/>
    </location>
</feature>
<evidence type="ECO:0000313" key="10">
    <source>
        <dbReference type="Proteomes" id="UP000245946"/>
    </source>
</evidence>
<feature type="region of interest" description="Disordered" evidence="6">
    <location>
        <begin position="409"/>
        <end position="437"/>
    </location>
</feature>
<dbReference type="GO" id="GO:0022857">
    <property type="term" value="F:transmembrane transporter activity"/>
    <property type="evidence" value="ECO:0007669"/>
    <property type="project" value="InterPro"/>
</dbReference>
<dbReference type="Proteomes" id="UP000245946">
    <property type="component" value="Unassembled WGS sequence"/>
</dbReference>
<protein>
    <submittedName>
        <fullName evidence="9">MFS general substrate transporter</fullName>
    </submittedName>
</protein>
<feature type="transmembrane region" description="Helical" evidence="7">
    <location>
        <begin position="373"/>
        <end position="393"/>
    </location>
</feature>
<name>A0A316ZI33_9BASI</name>
<feature type="transmembrane region" description="Helical" evidence="7">
    <location>
        <begin position="540"/>
        <end position="560"/>
    </location>
</feature>
<accession>A0A316ZI33</accession>
<dbReference type="PRINTS" id="PR01036">
    <property type="entry name" value="TCRTETB"/>
</dbReference>
<dbReference type="AlphaFoldDB" id="A0A316ZI33"/>
<proteinExistence type="predicted"/>
<dbReference type="EMBL" id="KZ819286">
    <property type="protein sequence ID" value="PWN99955.1"/>
    <property type="molecule type" value="Genomic_DNA"/>
</dbReference>
<dbReference type="Pfam" id="PF07690">
    <property type="entry name" value="MFS_1"/>
    <property type="match status" value="1"/>
</dbReference>
<feature type="compositionally biased region" description="Pro residues" evidence="6">
    <location>
        <begin position="1"/>
        <end position="14"/>
    </location>
</feature>
<dbReference type="SUPFAM" id="SSF103473">
    <property type="entry name" value="MFS general substrate transporter"/>
    <property type="match status" value="1"/>
</dbReference>
<dbReference type="Gene3D" id="1.20.1720.10">
    <property type="entry name" value="Multidrug resistance protein D"/>
    <property type="match status" value="1"/>
</dbReference>
<evidence type="ECO:0000256" key="2">
    <source>
        <dbReference type="ARBA" id="ARBA00022448"/>
    </source>
</evidence>
<feature type="transmembrane region" description="Helical" evidence="7">
    <location>
        <begin position="150"/>
        <end position="168"/>
    </location>
</feature>
<evidence type="ECO:0000256" key="3">
    <source>
        <dbReference type="ARBA" id="ARBA00022692"/>
    </source>
</evidence>
<comment type="subcellular location">
    <subcellularLocation>
        <location evidence="1">Membrane</location>
        <topology evidence="1">Multi-pass membrane protein</topology>
    </subcellularLocation>
</comment>
<dbReference type="PANTHER" id="PTHR23502:SF51">
    <property type="entry name" value="QUINIDINE RESISTANCE PROTEIN 1-RELATED"/>
    <property type="match status" value="1"/>
</dbReference>
<evidence type="ECO:0000313" key="9">
    <source>
        <dbReference type="EMBL" id="PWN99955.1"/>
    </source>
</evidence>
<dbReference type="PROSITE" id="PS50850">
    <property type="entry name" value="MFS"/>
    <property type="match status" value="1"/>
</dbReference>
<dbReference type="InterPro" id="IPR036259">
    <property type="entry name" value="MFS_trans_sf"/>
</dbReference>
<keyword evidence="5 7" id="KW-0472">Membrane</keyword>
<evidence type="ECO:0000256" key="5">
    <source>
        <dbReference type="ARBA" id="ARBA00023136"/>
    </source>
</evidence>
<evidence type="ECO:0000256" key="1">
    <source>
        <dbReference type="ARBA" id="ARBA00004141"/>
    </source>
</evidence>
<dbReference type="GeneID" id="37268036"/>
<feature type="transmembrane region" description="Helical" evidence="7">
    <location>
        <begin position="474"/>
        <end position="503"/>
    </location>
</feature>
<evidence type="ECO:0000259" key="8">
    <source>
        <dbReference type="PROSITE" id="PS50850"/>
    </source>
</evidence>
<feature type="transmembrane region" description="Helical" evidence="7">
    <location>
        <begin position="515"/>
        <end position="534"/>
    </location>
</feature>
<sequence>MATPAAEPPPPPLPCAVAAMHRSSSSASHSSRDASAARPGSLTLESNDASDVSHASAAVAVAPASEVEKEERHTAFSRNEIRLIVLIASICGFISPLTNNAPLASLPDMSRDLGVSIEKATLSVTLAMIGQGISPLFFGSYTDILGRRPIYILCLIIYAGANAGLANLPHSYAGLLALRLVQAAGSASMISVGAGTIGDVTTPRTRGGYMGIFQAGAALGPCVGPIVGGLLTQAYGWRSVMWFCFIVGVLGLVLVLLFQPETLHRLVGDGSLPPPTLLHEAGVALLRGTTASQLKGTPRPGWPVDPNPPASSWRHFLRGLSRPLGPASLLLMPEVALLLFATALPFMGWTCITSTISSLFVEQYGLSTSEAGLIFLAPGVGTVLTGVCFGRLLDKDYRTAKRRVEREKLEKEKLEKSRDGEAQEEAQRQASGTEVPKEEVPLEAARLRRYPILLVMAVATLIAYGWTVERRVHLAVPCVLLFINAMAIGATMSVCQVLLVDWLPGRGASVTAANNLVRCLLGAGGTAAVQPVIARLGIGWTFMLVAAVCASAAPLAWLVFHRGQRWREARAAKLAERDAPAA</sequence>
<feature type="transmembrane region" description="Helical" evidence="7">
    <location>
        <begin position="240"/>
        <end position="258"/>
    </location>
</feature>
<feature type="transmembrane region" description="Helical" evidence="7">
    <location>
        <begin position="120"/>
        <end position="138"/>
    </location>
</feature>
<feature type="transmembrane region" description="Helical" evidence="7">
    <location>
        <begin position="81"/>
        <end position="100"/>
    </location>
</feature>
<dbReference type="Gene3D" id="1.20.1250.20">
    <property type="entry name" value="MFS general substrate transporter like domains"/>
    <property type="match status" value="1"/>
</dbReference>
<feature type="domain" description="Major facilitator superfamily (MFS) profile" evidence="8">
    <location>
        <begin position="84"/>
        <end position="564"/>
    </location>
</feature>
<dbReference type="RefSeq" id="XP_025600234.1">
    <property type="nucleotide sequence ID" value="XM_025740490.1"/>
</dbReference>
<keyword evidence="10" id="KW-1185">Reference proteome</keyword>
<feature type="region of interest" description="Disordered" evidence="6">
    <location>
        <begin position="1"/>
        <end position="49"/>
    </location>
</feature>
<dbReference type="OrthoDB" id="440553at2759"/>